<proteinExistence type="predicted"/>
<sequence>MLAPPPMNTLLALATVQNSMGMPLWSSRVDESEYPSPTPQNSPTCASAPFPFPFPQSQSPQAPQSTASGPERPRGLRVAPTPAVSQARDQASSLSSSSSAEASPSSPTDSVRTVRKKKSSFDLRDEFQHGAREAARTRTRAASAASR</sequence>
<feature type="compositionally biased region" description="Low complexity" evidence="1">
    <location>
        <begin position="85"/>
        <end position="110"/>
    </location>
</feature>
<feature type="compositionally biased region" description="Basic and acidic residues" evidence="1">
    <location>
        <begin position="119"/>
        <end position="136"/>
    </location>
</feature>
<evidence type="ECO:0000256" key="1">
    <source>
        <dbReference type="SAM" id="MobiDB-lite"/>
    </source>
</evidence>
<organism evidence="2 3">
    <name type="scientific">Athelia psychrophila</name>
    <dbReference type="NCBI Taxonomy" id="1759441"/>
    <lineage>
        <taxon>Eukaryota</taxon>
        <taxon>Fungi</taxon>
        <taxon>Dikarya</taxon>
        <taxon>Basidiomycota</taxon>
        <taxon>Agaricomycotina</taxon>
        <taxon>Agaricomycetes</taxon>
        <taxon>Agaricomycetidae</taxon>
        <taxon>Atheliales</taxon>
        <taxon>Atheliaceae</taxon>
        <taxon>Athelia</taxon>
    </lineage>
</organism>
<evidence type="ECO:0000313" key="2">
    <source>
        <dbReference type="EMBL" id="KZP09918.1"/>
    </source>
</evidence>
<dbReference type="EMBL" id="KV417690">
    <property type="protein sequence ID" value="KZP09918.1"/>
    <property type="molecule type" value="Genomic_DNA"/>
</dbReference>
<keyword evidence="3" id="KW-1185">Reference proteome</keyword>
<feature type="region of interest" description="Disordered" evidence="1">
    <location>
        <begin position="27"/>
        <end position="147"/>
    </location>
</feature>
<accession>A0A165YU59</accession>
<protein>
    <submittedName>
        <fullName evidence="2">Uncharacterized protein</fullName>
    </submittedName>
</protein>
<dbReference type="Proteomes" id="UP000076532">
    <property type="component" value="Unassembled WGS sequence"/>
</dbReference>
<dbReference type="AlphaFoldDB" id="A0A165YU59"/>
<feature type="compositionally biased region" description="Low complexity" evidence="1">
    <location>
        <begin position="42"/>
        <end position="68"/>
    </location>
</feature>
<evidence type="ECO:0000313" key="3">
    <source>
        <dbReference type="Proteomes" id="UP000076532"/>
    </source>
</evidence>
<name>A0A165YU59_9AGAM</name>
<reference evidence="2 3" key="1">
    <citation type="journal article" date="2016" name="Mol. Biol. Evol.">
        <title>Comparative Genomics of Early-Diverging Mushroom-Forming Fungi Provides Insights into the Origins of Lignocellulose Decay Capabilities.</title>
        <authorList>
            <person name="Nagy L.G."/>
            <person name="Riley R."/>
            <person name="Tritt A."/>
            <person name="Adam C."/>
            <person name="Daum C."/>
            <person name="Floudas D."/>
            <person name="Sun H."/>
            <person name="Yadav J.S."/>
            <person name="Pangilinan J."/>
            <person name="Larsson K.H."/>
            <person name="Matsuura K."/>
            <person name="Barry K."/>
            <person name="Labutti K."/>
            <person name="Kuo R."/>
            <person name="Ohm R.A."/>
            <person name="Bhattacharya S.S."/>
            <person name="Shirouzu T."/>
            <person name="Yoshinaga Y."/>
            <person name="Martin F.M."/>
            <person name="Grigoriev I.V."/>
            <person name="Hibbett D.S."/>
        </authorList>
    </citation>
    <scope>NUCLEOTIDE SEQUENCE [LARGE SCALE GENOMIC DNA]</scope>
    <source>
        <strain evidence="2 3">CBS 109695</strain>
    </source>
</reference>
<gene>
    <name evidence="2" type="ORF">FIBSPDRAFT_873160</name>
</gene>